<evidence type="ECO:0000313" key="4">
    <source>
        <dbReference type="EMBL" id="POR48411.1"/>
    </source>
</evidence>
<dbReference type="RefSeq" id="WP_181011976.1">
    <property type="nucleotide sequence ID" value="NZ_PQFZ01000015.1"/>
</dbReference>
<sequence>MLGKVRRWIGSRNHMAAAQGSATGEALPAPVSEVSLEGTYDDSALHEAVGTLEQDVVAAMRRLTGGLGEAEQFSAHAEGRSREIHDSIADLRAATFTASMNSAALATATQQVSDAAEHVGATMISARDRLDAAATRAGEATEMMTGLAVATLEIRSIVDAIAEIARQTNLLALNATIEAARAGEAGRGFGVVAQEVKTLSVEVREAVDHIRRRVDNLSQTAQGSAAIVNEALGMVRDVNPVIASIGGAAQEQAAAAAELSRSAGETARFVETVLHRVDEIDRVALSAADDSARARSSLSDGVRQADNMLRRFIPTLRHAAFADRRQYDRFPAERRAEVSFGTQRIVSQTIDLGLGGALLASVAQPPRLGARGTIRIDELPPLACRLMATSELGLHIAFESGAVEANAPLRALLGEIERSYRPLIVAAQSFADSIAQAMLQALRERRLSEDELFDIDYRLLPQTDPPQYANLALPTLEAILPPLLAKTLASDPRMVFALPIDRNGYIPVHNAAFSQPQRLGDPAWNIANSRNRRIFDDRAGIMAARSVRPFLVQSYRRDMGGGVTDLMREVDAPLRINGRHWGGVRMAYRM</sequence>
<gene>
    <name evidence="4" type="ORF">CYD53_115159</name>
</gene>
<dbReference type="Gene3D" id="2.40.10.220">
    <property type="entry name" value="predicted glycosyltransferase like domains"/>
    <property type="match status" value="1"/>
</dbReference>
<dbReference type="InterPro" id="IPR009875">
    <property type="entry name" value="PilZ_domain"/>
</dbReference>
<evidence type="ECO:0000259" key="3">
    <source>
        <dbReference type="PROSITE" id="PS50111"/>
    </source>
</evidence>
<dbReference type="EMBL" id="PQFZ01000015">
    <property type="protein sequence ID" value="POR48411.1"/>
    <property type="molecule type" value="Genomic_DNA"/>
</dbReference>
<comment type="caution">
    <text evidence="4">The sequence shown here is derived from an EMBL/GenBank/DDBJ whole genome shotgun (WGS) entry which is preliminary data.</text>
</comment>
<evidence type="ECO:0000256" key="2">
    <source>
        <dbReference type="PROSITE-ProRule" id="PRU00284"/>
    </source>
</evidence>
<dbReference type="AlphaFoldDB" id="A0A2S4M110"/>
<dbReference type="PROSITE" id="PS50111">
    <property type="entry name" value="CHEMOTAXIS_TRANSDUC_2"/>
    <property type="match status" value="1"/>
</dbReference>
<dbReference type="GO" id="GO:0035438">
    <property type="term" value="F:cyclic-di-GMP binding"/>
    <property type="evidence" value="ECO:0007669"/>
    <property type="project" value="InterPro"/>
</dbReference>
<protein>
    <submittedName>
        <fullName evidence="4">Methyl-accepting chemotaxis protein</fullName>
    </submittedName>
</protein>
<dbReference type="SMART" id="SM00283">
    <property type="entry name" value="MA"/>
    <property type="match status" value="1"/>
</dbReference>
<dbReference type="Proteomes" id="UP000236919">
    <property type="component" value="Unassembled WGS sequence"/>
</dbReference>
<dbReference type="Pfam" id="PF00015">
    <property type="entry name" value="MCPsignal"/>
    <property type="match status" value="1"/>
</dbReference>
<dbReference type="PANTHER" id="PTHR32089">
    <property type="entry name" value="METHYL-ACCEPTING CHEMOTAXIS PROTEIN MCPB"/>
    <property type="match status" value="1"/>
</dbReference>
<dbReference type="Pfam" id="PF07238">
    <property type="entry name" value="PilZ"/>
    <property type="match status" value="1"/>
</dbReference>
<evidence type="ECO:0000313" key="5">
    <source>
        <dbReference type="Proteomes" id="UP000236919"/>
    </source>
</evidence>
<dbReference type="InterPro" id="IPR004089">
    <property type="entry name" value="MCPsignal_dom"/>
</dbReference>
<name>A0A2S4M110_9HYPH</name>
<reference evidence="4 5" key="1">
    <citation type="submission" date="2018-01" db="EMBL/GenBank/DDBJ databases">
        <title>Genomic Encyclopedia of Type Strains, Phase III (KMG-III): the genomes of soil and plant-associated and newly described type strains.</title>
        <authorList>
            <person name="Whitman W."/>
        </authorList>
    </citation>
    <scope>NUCLEOTIDE SEQUENCE [LARGE SCALE GENOMIC DNA]</scope>
    <source>
        <strain evidence="4 5">1131</strain>
    </source>
</reference>
<accession>A0A2S4M110</accession>
<feature type="domain" description="Methyl-accepting transducer" evidence="3">
    <location>
        <begin position="52"/>
        <end position="299"/>
    </location>
</feature>
<evidence type="ECO:0000256" key="1">
    <source>
        <dbReference type="ARBA" id="ARBA00023224"/>
    </source>
</evidence>
<dbReference type="SUPFAM" id="SSF141371">
    <property type="entry name" value="PilZ domain-like"/>
    <property type="match status" value="1"/>
</dbReference>
<dbReference type="SUPFAM" id="SSF58104">
    <property type="entry name" value="Methyl-accepting chemotaxis protein (MCP) signaling domain"/>
    <property type="match status" value="1"/>
</dbReference>
<dbReference type="GO" id="GO:0016020">
    <property type="term" value="C:membrane"/>
    <property type="evidence" value="ECO:0007669"/>
    <property type="project" value="InterPro"/>
</dbReference>
<keyword evidence="5" id="KW-1185">Reference proteome</keyword>
<keyword evidence="1 2" id="KW-0807">Transducer</keyword>
<dbReference type="PANTHER" id="PTHR32089:SF112">
    <property type="entry name" value="LYSOZYME-LIKE PROTEIN-RELATED"/>
    <property type="match status" value="1"/>
</dbReference>
<dbReference type="Gene3D" id="1.10.287.950">
    <property type="entry name" value="Methyl-accepting chemotaxis protein"/>
    <property type="match status" value="1"/>
</dbReference>
<organism evidence="4 5">
    <name type="scientific">Bosea psychrotolerans</name>
    <dbReference type="NCBI Taxonomy" id="1871628"/>
    <lineage>
        <taxon>Bacteria</taxon>
        <taxon>Pseudomonadati</taxon>
        <taxon>Pseudomonadota</taxon>
        <taxon>Alphaproteobacteria</taxon>
        <taxon>Hyphomicrobiales</taxon>
        <taxon>Boseaceae</taxon>
        <taxon>Bosea</taxon>
    </lineage>
</organism>
<dbReference type="GO" id="GO:0007165">
    <property type="term" value="P:signal transduction"/>
    <property type="evidence" value="ECO:0007669"/>
    <property type="project" value="UniProtKB-KW"/>
</dbReference>
<proteinExistence type="predicted"/>